<comment type="caution">
    <text evidence="2">The sequence shown here is derived from an EMBL/GenBank/DDBJ whole genome shotgun (WGS) entry which is preliminary data.</text>
</comment>
<accession>A0A4R3V5V5</accession>
<reference evidence="2 3" key="1">
    <citation type="submission" date="2019-03" db="EMBL/GenBank/DDBJ databases">
        <title>Genomic Encyclopedia of Type Strains, Phase IV (KMG-IV): sequencing the most valuable type-strain genomes for metagenomic binning, comparative biology and taxonomic classification.</title>
        <authorList>
            <person name="Goeker M."/>
        </authorList>
    </citation>
    <scope>NUCLEOTIDE SEQUENCE [LARGE SCALE GENOMIC DNA]</scope>
    <source>
        <strain evidence="2 3">DSM 100048</strain>
    </source>
</reference>
<organism evidence="2 3">
    <name type="scientific">Paracandidimonas soli</name>
    <dbReference type="NCBI Taxonomy" id="1917182"/>
    <lineage>
        <taxon>Bacteria</taxon>
        <taxon>Pseudomonadati</taxon>
        <taxon>Pseudomonadota</taxon>
        <taxon>Betaproteobacteria</taxon>
        <taxon>Burkholderiales</taxon>
        <taxon>Alcaligenaceae</taxon>
        <taxon>Paracandidimonas</taxon>
    </lineage>
</organism>
<feature type="region of interest" description="Disordered" evidence="1">
    <location>
        <begin position="32"/>
        <end position="83"/>
    </location>
</feature>
<proteinExistence type="predicted"/>
<dbReference type="EMBL" id="SMBX01000004">
    <property type="protein sequence ID" value="TCU98972.1"/>
    <property type="molecule type" value="Genomic_DNA"/>
</dbReference>
<sequence>MPLCPFASDGGMCQRLLAPDGSAEAQFTVQPGKFSNEAGNADRPAWRKCQGNRREPSGWKPCASPATPSASNFFSETRVPESS</sequence>
<feature type="compositionally biased region" description="Polar residues" evidence="1">
    <location>
        <begin position="66"/>
        <end position="83"/>
    </location>
</feature>
<evidence type="ECO:0000313" key="2">
    <source>
        <dbReference type="EMBL" id="TCU98972.1"/>
    </source>
</evidence>
<name>A0A4R3V5V5_9BURK</name>
<dbReference type="Proteomes" id="UP000294692">
    <property type="component" value="Unassembled WGS sequence"/>
</dbReference>
<evidence type="ECO:0000256" key="1">
    <source>
        <dbReference type="SAM" id="MobiDB-lite"/>
    </source>
</evidence>
<keyword evidence="3" id="KW-1185">Reference proteome</keyword>
<gene>
    <name evidence="2" type="ORF">EV686_10470</name>
</gene>
<evidence type="ECO:0000313" key="3">
    <source>
        <dbReference type="Proteomes" id="UP000294692"/>
    </source>
</evidence>
<dbReference type="AlphaFoldDB" id="A0A4R3V5V5"/>
<protein>
    <submittedName>
        <fullName evidence="2">Uncharacterized protein</fullName>
    </submittedName>
</protein>